<evidence type="ECO:0000313" key="2">
    <source>
        <dbReference type="EnsemblProtists" id="EKX50222"/>
    </source>
</evidence>
<gene>
    <name evidence="1" type="ORF">GUITHDRAFT_151251</name>
</gene>
<protein>
    <submittedName>
        <fullName evidence="1 2">Uncharacterized protein</fullName>
    </submittedName>
</protein>
<evidence type="ECO:0000313" key="3">
    <source>
        <dbReference type="Proteomes" id="UP000011087"/>
    </source>
</evidence>
<organism evidence="1">
    <name type="scientific">Guillardia theta (strain CCMP2712)</name>
    <name type="common">Cryptophyte</name>
    <dbReference type="NCBI Taxonomy" id="905079"/>
    <lineage>
        <taxon>Eukaryota</taxon>
        <taxon>Cryptophyceae</taxon>
        <taxon>Pyrenomonadales</taxon>
        <taxon>Geminigeraceae</taxon>
        <taxon>Guillardia</taxon>
    </lineage>
</organism>
<reference evidence="1 3" key="1">
    <citation type="journal article" date="2012" name="Nature">
        <title>Algal genomes reveal evolutionary mosaicism and the fate of nucleomorphs.</title>
        <authorList>
            <consortium name="DOE Joint Genome Institute"/>
            <person name="Curtis B.A."/>
            <person name="Tanifuji G."/>
            <person name="Burki F."/>
            <person name="Gruber A."/>
            <person name="Irimia M."/>
            <person name="Maruyama S."/>
            <person name="Arias M.C."/>
            <person name="Ball S.G."/>
            <person name="Gile G.H."/>
            <person name="Hirakawa Y."/>
            <person name="Hopkins J.F."/>
            <person name="Kuo A."/>
            <person name="Rensing S.A."/>
            <person name="Schmutz J."/>
            <person name="Symeonidi A."/>
            <person name="Elias M."/>
            <person name="Eveleigh R.J."/>
            <person name="Herman E.K."/>
            <person name="Klute M.J."/>
            <person name="Nakayama T."/>
            <person name="Obornik M."/>
            <person name="Reyes-Prieto A."/>
            <person name="Armbrust E.V."/>
            <person name="Aves S.J."/>
            <person name="Beiko R.G."/>
            <person name="Coutinho P."/>
            <person name="Dacks J.B."/>
            <person name="Durnford D.G."/>
            <person name="Fast N.M."/>
            <person name="Green B.R."/>
            <person name="Grisdale C.J."/>
            <person name="Hempel F."/>
            <person name="Henrissat B."/>
            <person name="Hoppner M.P."/>
            <person name="Ishida K."/>
            <person name="Kim E."/>
            <person name="Koreny L."/>
            <person name="Kroth P.G."/>
            <person name="Liu Y."/>
            <person name="Malik S.B."/>
            <person name="Maier U.G."/>
            <person name="McRose D."/>
            <person name="Mock T."/>
            <person name="Neilson J.A."/>
            <person name="Onodera N.T."/>
            <person name="Poole A.M."/>
            <person name="Pritham E.J."/>
            <person name="Richards T.A."/>
            <person name="Rocap G."/>
            <person name="Roy S.W."/>
            <person name="Sarai C."/>
            <person name="Schaack S."/>
            <person name="Shirato S."/>
            <person name="Slamovits C.H."/>
            <person name="Spencer D.F."/>
            <person name="Suzuki S."/>
            <person name="Worden A.Z."/>
            <person name="Zauner S."/>
            <person name="Barry K."/>
            <person name="Bell C."/>
            <person name="Bharti A.K."/>
            <person name="Crow J.A."/>
            <person name="Grimwood J."/>
            <person name="Kramer R."/>
            <person name="Lindquist E."/>
            <person name="Lucas S."/>
            <person name="Salamov A."/>
            <person name="McFadden G.I."/>
            <person name="Lane C.E."/>
            <person name="Keeling P.J."/>
            <person name="Gray M.W."/>
            <person name="Grigoriev I.V."/>
            <person name="Archibald J.M."/>
        </authorList>
    </citation>
    <scope>NUCLEOTIDE SEQUENCE</scope>
    <source>
        <strain evidence="1 3">CCMP2712</strain>
    </source>
</reference>
<dbReference type="GeneID" id="17306837"/>
<reference evidence="2" key="3">
    <citation type="submission" date="2015-06" db="UniProtKB">
        <authorList>
            <consortium name="EnsemblProtists"/>
        </authorList>
    </citation>
    <scope>IDENTIFICATION</scope>
</reference>
<dbReference type="RefSeq" id="XP_005837202.1">
    <property type="nucleotide sequence ID" value="XM_005837145.1"/>
</dbReference>
<dbReference type="PaxDb" id="55529-EKX50222"/>
<accession>L1JP36</accession>
<dbReference type="Proteomes" id="UP000011087">
    <property type="component" value="Unassembled WGS sequence"/>
</dbReference>
<name>L1JP36_GUITC</name>
<dbReference type="HOGENOM" id="CLU_1581484_0_0_1"/>
<dbReference type="EMBL" id="JH992979">
    <property type="protein sequence ID" value="EKX50222.1"/>
    <property type="molecule type" value="Genomic_DNA"/>
</dbReference>
<reference evidence="3" key="2">
    <citation type="submission" date="2012-11" db="EMBL/GenBank/DDBJ databases">
        <authorList>
            <person name="Kuo A."/>
            <person name="Curtis B.A."/>
            <person name="Tanifuji G."/>
            <person name="Burki F."/>
            <person name="Gruber A."/>
            <person name="Irimia M."/>
            <person name="Maruyama S."/>
            <person name="Arias M.C."/>
            <person name="Ball S.G."/>
            <person name="Gile G.H."/>
            <person name="Hirakawa Y."/>
            <person name="Hopkins J.F."/>
            <person name="Rensing S.A."/>
            <person name="Schmutz J."/>
            <person name="Symeonidi A."/>
            <person name="Elias M."/>
            <person name="Eveleigh R.J."/>
            <person name="Herman E.K."/>
            <person name="Klute M.J."/>
            <person name="Nakayama T."/>
            <person name="Obornik M."/>
            <person name="Reyes-Prieto A."/>
            <person name="Armbrust E.V."/>
            <person name="Aves S.J."/>
            <person name="Beiko R.G."/>
            <person name="Coutinho P."/>
            <person name="Dacks J.B."/>
            <person name="Durnford D.G."/>
            <person name="Fast N.M."/>
            <person name="Green B.R."/>
            <person name="Grisdale C."/>
            <person name="Hempe F."/>
            <person name="Henrissat B."/>
            <person name="Hoppner M.P."/>
            <person name="Ishida K.-I."/>
            <person name="Kim E."/>
            <person name="Koreny L."/>
            <person name="Kroth P.G."/>
            <person name="Liu Y."/>
            <person name="Malik S.-B."/>
            <person name="Maier U.G."/>
            <person name="McRose D."/>
            <person name="Mock T."/>
            <person name="Neilson J.A."/>
            <person name="Onodera N.T."/>
            <person name="Poole A.M."/>
            <person name="Pritham E.J."/>
            <person name="Richards T.A."/>
            <person name="Rocap G."/>
            <person name="Roy S.W."/>
            <person name="Sarai C."/>
            <person name="Schaack S."/>
            <person name="Shirato S."/>
            <person name="Slamovits C.H."/>
            <person name="Spencer D.F."/>
            <person name="Suzuki S."/>
            <person name="Worden A.Z."/>
            <person name="Zauner S."/>
            <person name="Barry K."/>
            <person name="Bell C."/>
            <person name="Bharti A.K."/>
            <person name="Crow J.A."/>
            <person name="Grimwood J."/>
            <person name="Kramer R."/>
            <person name="Lindquist E."/>
            <person name="Lucas S."/>
            <person name="Salamov A."/>
            <person name="McFadden G.I."/>
            <person name="Lane C.E."/>
            <person name="Keeling P.J."/>
            <person name="Gray M.W."/>
            <person name="Grigoriev I.V."/>
            <person name="Archibald J.M."/>
        </authorList>
    </citation>
    <scope>NUCLEOTIDE SEQUENCE</scope>
    <source>
        <strain evidence="3">CCMP2712</strain>
    </source>
</reference>
<dbReference type="AlphaFoldDB" id="L1JP36"/>
<evidence type="ECO:0000313" key="1">
    <source>
        <dbReference type="EMBL" id="EKX50222.1"/>
    </source>
</evidence>
<sequence>MREAKIMDWMFISDQMYNFSSHIACREFFLDPAVVLERLQQTFGLARRSPGGGWDLSQCEMVHGVSFCKNSKGKKVASDWNEAKMVEKRNFYLSGKFMQDFTQDALDIANAWLSPDLEAALGYELVNDLTLASAPYDPISRCTVHRPYNAPMSAACLTEFKHKAEAASR</sequence>
<dbReference type="KEGG" id="gtt:GUITHDRAFT_151251"/>
<keyword evidence="3" id="KW-1185">Reference proteome</keyword>
<dbReference type="EnsemblProtists" id="EKX50222">
    <property type="protein sequence ID" value="EKX50222"/>
    <property type="gene ID" value="GUITHDRAFT_151251"/>
</dbReference>
<proteinExistence type="predicted"/>